<dbReference type="EMBL" id="AM452114">
    <property type="protein sequence ID" value="CAN65422.1"/>
    <property type="molecule type" value="Genomic_DNA"/>
</dbReference>
<organism evidence="1">
    <name type="scientific">Vitis vinifera</name>
    <name type="common">Grape</name>
    <dbReference type="NCBI Taxonomy" id="29760"/>
    <lineage>
        <taxon>Eukaryota</taxon>
        <taxon>Viridiplantae</taxon>
        <taxon>Streptophyta</taxon>
        <taxon>Embryophyta</taxon>
        <taxon>Tracheophyta</taxon>
        <taxon>Spermatophyta</taxon>
        <taxon>Magnoliopsida</taxon>
        <taxon>eudicotyledons</taxon>
        <taxon>Gunneridae</taxon>
        <taxon>Pentapetalae</taxon>
        <taxon>rosids</taxon>
        <taxon>Vitales</taxon>
        <taxon>Vitaceae</taxon>
        <taxon>Viteae</taxon>
        <taxon>Vitis</taxon>
    </lineage>
</organism>
<gene>
    <name evidence="1" type="ORF">VITISV_025932</name>
</gene>
<reference evidence="1" key="1">
    <citation type="journal article" date="2007" name="PLoS ONE">
        <title>The first genome sequence of an elite grapevine cultivar (Pinot noir Vitis vinifera L.): coping with a highly heterozygous genome.</title>
        <authorList>
            <person name="Velasco R."/>
            <person name="Zharkikh A."/>
            <person name="Troggio M."/>
            <person name="Cartwright D.A."/>
            <person name="Cestaro A."/>
            <person name="Pruss D."/>
            <person name="Pindo M."/>
            <person name="FitzGerald L.M."/>
            <person name="Vezzulli S."/>
            <person name="Reid J."/>
            <person name="Malacarne G."/>
            <person name="Iliev D."/>
            <person name="Coppola G."/>
            <person name="Wardell B."/>
            <person name="Micheletti D."/>
            <person name="Macalma T."/>
            <person name="Facci M."/>
            <person name="Mitchell J.T."/>
            <person name="Perazzolli M."/>
            <person name="Eldredge G."/>
            <person name="Gatto P."/>
            <person name="Oyzerski R."/>
            <person name="Moretto M."/>
            <person name="Gutin N."/>
            <person name="Stefanini M."/>
            <person name="Chen Y."/>
            <person name="Segala C."/>
            <person name="Davenport C."/>
            <person name="Dematte L."/>
            <person name="Mraz A."/>
            <person name="Battilana J."/>
            <person name="Stormo K."/>
            <person name="Costa F."/>
            <person name="Tao Q."/>
            <person name="Si-Ammour A."/>
            <person name="Harkins T."/>
            <person name="Lackey A."/>
            <person name="Perbost C."/>
            <person name="Taillon B."/>
            <person name="Stella A."/>
            <person name="Solovyev V."/>
            <person name="Fawcett J.A."/>
            <person name="Sterck L."/>
            <person name="Vandepoele K."/>
            <person name="Grando S.M."/>
            <person name="Toppo S."/>
            <person name="Moser C."/>
            <person name="Lanchbury J."/>
            <person name="Bogden R."/>
            <person name="Skolnick M."/>
            <person name="Sgaramella V."/>
            <person name="Bhatnagar S.K."/>
            <person name="Fontana P."/>
            <person name="Gutin A."/>
            <person name="Van de Peer Y."/>
            <person name="Salamini F."/>
            <person name="Viola R."/>
        </authorList>
    </citation>
    <scope>NUCLEOTIDE SEQUENCE</scope>
</reference>
<sequence>MVSCLRRRLARQTQHGYDSCTCCRRVGPLPPRTCGTHLTVTHGTHCHPSHPHPDLPIKHTWHAFPDYLKEDQATLINISSGRITQYIRMINICPDYLKEDQTTLINISSGRLTQYIRMINICHPDTMVRIID</sequence>
<name>A5BAC0_VITVI</name>
<evidence type="ECO:0000313" key="1">
    <source>
        <dbReference type="EMBL" id="CAN65422.1"/>
    </source>
</evidence>
<protein>
    <submittedName>
        <fullName evidence="1">Uncharacterized protein</fullName>
    </submittedName>
</protein>
<proteinExistence type="predicted"/>
<accession>A5BAC0</accession>
<dbReference type="AlphaFoldDB" id="A5BAC0"/>